<accession>A0AAV4MDP4</accession>
<dbReference type="Proteomes" id="UP001054837">
    <property type="component" value="Unassembled WGS sequence"/>
</dbReference>
<gene>
    <name evidence="1" type="ORF">CDAR_312621</name>
</gene>
<dbReference type="AlphaFoldDB" id="A0AAV4MDP4"/>
<protein>
    <recommendedName>
        <fullName evidence="3">Reverse transcriptase</fullName>
    </recommendedName>
</protein>
<dbReference type="EMBL" id="BPLQ01000337">
    <property type="protein sequence ID" value="GIX70129.1"/>
    <property type="molecule type" value="Genomic_DNA"/>
</dbReference>
<proteinExistence type="predicted"/>
<evidence type="ECO:0000313" key="1">
    <source>
        <dbReference type="EMBL" id="GIX70129.1"/>
    </source>
</evidence>
<evidence type="ECO:0008006" key="3">
    <source>
        <dbReference type="Google" id="ProtNLM"/>
    </source>
</evidence>
<name>A0AAV4MDP4_9ARAC</name>
<organism evidence="1 2">
    <name type="scientific">Caerostris darwini</name>
    <dbReference type="NCBI Taxonomy" id="1538125"/>
    <lineage>
        <taxon>Eukaryota</taxon>
        <taxon>Metazoa</taxon>
        <taxon>Ecdysozoa</taxon>
        <taxon>Arthropoda</taxon>
        <taxon>Chelicerata</taxon>
        <taxon>Arachnida</taxon>
        <taxon>Araneae</taxon>
        <taxon>Araneomorphae</taxon>
        <taxon>Entelegynae</taxon>
        <taxon>Araneoidea</taxon>
        <taxon>Araneidae</taxon>
        <taxon>Caerostris</taxon>
    </lineage>
</organism>
<reference evidence="1 2" key="1">
    <citation type="submission" date="2021-06" db="EMBL/GenBank/DDBJ databases">
        <title>Caerostris darwini draft genome.</title>
        <authorList>
            <person name="Kono N."/>
            <person name="Arakawa K."/>
        </authorList>
    </citation>
    <scope>NUCLEOTIDE SEQUENCE [LARGE SCALE GENOMIC DNA]</scope>
</reference>
<keyword evidence="2" id="KW-1185">Reference proteome</keyword>
<sequence length="96" mass="11280">MNPIITGHGTIAAYQSRFFGRATTCACSQLLEDRNHLLYDCSQWDNIKLKYFPRNYKNAKIDLLIFNMKSRYGLREIMKHKLQTLLSSMEDDETQD</sequence>
<comment type="caution">
    <text evidence="1">The sequence shown here is derived from an EMBL/GenBank/DDBJ whole genome shotgun (WGS) entry which is preliminary data.</text>
</comment>
<evidence type="ECO:0000313" key="2">
    <source>
        <dbReference type="Proteomes" id="UP001054837"/>
    </source>
</evidence>